<dbReference type="Gene3D" id="3.40.50.620">
    <property type="entry name" value="HUPs"/>
    <property type="match status" value="2"/>
</dbReference>
<protein>
    <submittedName>
        <fullName evidence="2">Universal stress protein</fullName>
    </submittedName>
</protein>
<organism evidence="2 3">
    <name type="scientific">Streptomyces flavofungini</name>
    <dbReference type="NCBI Taxonomy" id="68200"/>
    <lineage>
        <taxon>Bacteria</taxon>
        <taxon>Bacillati</taxon>
        <taxon>Actinomycetota</taxon>
        <taxon>Actinomycetes</taxon>
        <taxon>Kitasatosporales</taxon>
        <taxon>Streptomycetaceae</taxon>
        <taxon>Streptomyces</taxon>
    </lineage>
</organism>
<proteinExistence type="predicted"/>
<dbReference type="Pfam" id="PF00582">
    <property type="entry name" value="Usp"/>
    <property type="match status" value="1"/>
</dbReference>
<dbReference type="SUPFAM" id="SSF52402">
    <property type="entry name" value="Adenine nucleotide alpha hydrolases-like"/>
    <property type="match status" value="1"/>
</dbReference>
<dbReference type="Proteomes" id="UP000634780">
    <property type="component" value="Unassembled WGS sequence"/>
</dbReference>
<feature type="domain" description="UspA" evidence="1">
    <location>
        <begin position="57"/>
        <end position="100"/>
    </location>
</feature>
<dbReference type="InterPro" id="IPR006016">
    <property type="entry name" value="UspA"/>
</dbReference>
<sequence>MAHLKAGPSPPRPSTPRIVLGADDEADSAAVRFAFQKAADRHAPLHLVGAWRCPALVVASGTADLLFVGARRRRGHLGLQLGRSRSPVLHHSPCPVAIVPQRTSQCWPAQSRDA</sequence>
<comment type="caution">
    <text evidence="2">The sequence shown here is derived from an EMBL/GenBank/DDBJ whole genome shotgun (WGS) entry which is preliminary data.</text>
</comment>
<accession>A0ABS0XI30</accession>
<evidence type="ECO:0000313" key="2">
    <source>
        <dbReference type="EMBL" id="MBJ3812631.1"/>
    </source>
</evidence>
<name>A0ABS0XI30_9ACTN</name>
<keyword evidence="3" id="KW-1185">Reference proteome</keyword>
<reference evidence="2 3" key="1">
    <citation type="submission" date="2020-12" db="EMBL/GenBank/DDBJ databases">
        <title>Streptomyces typhae sp. nov., a novel endophytic actinomycete isolated from the root of cattail pollen (Typha angustifolia L.).</title>
        <authorList>
            <person name="Peng C."/>
            <person name="Liu C."/>
        </authorList>
    </citation>
    <scope>NUCLEOTIDE SEQUENCE [LARGE SCALE GENOMIC DNA]</scope>
    <source>
        <strain evidence="2 3">JCM 4753</strain>
    </source>
</reference>
<dbReference type="EMBL" id="JAEKOZ010000041">
    <property type="protein sequence ID" value="MBJ3812631.1"/>
    <property type="molecule type" value="Genomic_DNA"/>
</dbReference>
<gene>
    <name evidence="2" type="ORF">JGB26_37120</name>
</gene>
<evidence type="ECO:0000259" key="1">
    <source>
        <dbReference type="Pfam" id="PF00582"/>
    </source>
</evidence>
<dbReference type="InterPro" id="IPR014729">
    <property type="entry name" value="Rossmann-like_a/b/a_fold"/>
</dbReference>
<evidence type="ECO:0000313" key="3">
    <source>
        <dbReference type="Proteomes" id="UP000634780"/>
    </source>
</evidence>